<accession>A0A6J5P011</accession>
<dbReference type="InterPro" id="IPR025267">
    <property type="entry name" value="ORF017-like"/>
</dbReference>
<gene>
    <name evidence="1" type="ORF">UFOVP826_59</name>
</gene>
<evidence type="ECO:0000313" key="1">
    <source>
        <dbReference type="EMBL" id="CAB4164627.1"/>
    </source>
</evidence>
<organism evidence="1">
    <name type="scientific">uncultured Caudovirales phage</name>
    <dbReference type="NCBI Taxonomy" id="2100421"/>
    <lineage>
        <taxon>Viruses</taxon>
        <taxon>Duplodnaviria</taxon>
        <taxon>Heunggongvirae</taxon>
        <taxon>Uroviricota</taxon>
        <taxon>Caudoviricetes</taxon>
        <taxon>Peduoviridae</taxon>
        <taxon>Maltschvirus</taxon>
        <taxon>Maltschvirus maltsch</taxon>
    </lineage>
</organism>
<dbReference type="Pfam" id="PF13252">
    <property type="entry name" value="Phage_capsid_3"/>
    <property type="match status" value="1"/>
</dbReference>
<sequence length="377" mass="40647">MSTTSMLTSNALAAKKWELETTLQQYQYTAYGLLEKMGAIYVPKEIGRGKRGDQTTFAYAGKLTSVPVGEGGTLIGNGEALDLNSHSMTFNVSRIAVENPAQDTIEQSRTNVQFDSVAMTQLKNRCAELLDTSIMYQLAGANPTSLTINGSTYSSAAALLHVQGHNTPVAPTSERIVRAGGAANDQSLTSSNRFTLDLLDAAMEAAALSDQPLEMFDDNTFVCIISPEQEVDLKRDSAGKVQWFALNVADKMAGKEGPLDNRFLGVAKGMRYLGMYGSVHVYVAPRVAYGVNASNSAVITTVRRAVMVGKNALSYASMFGKSLSEAAMVKFFEQESDHGYYVSDEARMIYGVKKMTPSNKQDIGVIVISTYAAAHTA</sequence>
<protein>
    <recommendedName>
        <fullName evidence="2">Major capsid protein</fullName>
    </recommendedName>
</protein>
<reference evidence="1" key="1">
    <citation type="submission" date="2020-04" db="EMBL/GenBank/DDBJ databases">
        <authorList>
            <person name="Chiriac C."/>
            <person name="Salcher M."/>
            <person name="Ghai R."/>
            <person name="Kavagutti S V."/>
        </authorList>
    </citation>
    <scope>NUCLEOTIDE SEQUENCE</scope>
</reference>
<evidence type="ECO:0008006" key="2">
    <source>
        <dbReference type="Google" id="ProtNLM"/>
    </source>
</evidence>
<proteinExistence type="predicted"/>
<dbReference type="EMBL" id="LR796765">
    <property type="protein sequence ID" value="CAB4164627.1"/>
    <property type="molecule type" value="Genomic_DNA"/>
</dbReference>
<name>A0A6J5P011_9CAUD</name>